<organism evidence="4">
    <name type="scientific">freshwater metagenome</name>
    <dbReference type="NCBI Taxonomy" id="449393"/>
    <lineage>
        <taxon>unclassified sequences</taxon>
        <taxon>metagenomes</taxon>
        <taxon>ecological metagenomes</taxon>
    </lineage>
</organism>
<dbReference type="AlphaFoldDB" id="A0A6J7VGJ0"/>
<evidence type="ECO:0000313" key="4">
    <source>
        <dbReference type="EMBL" id="CAB5077705.1"/>
    </source>
</evidence>
<gene>
    <name evidence="2" type="ORF">UFOPK2342_01586</name>
    <name evidence="3" type="ORF">UFOPK2423_01350</name>
    <name evidence="4" type="ORF">UFOPK4367_01324</name>
</gene>
<dbReference type="EMBL" id="CAFBRC010000109">
    <property type="protein sequence ID" value="CAB5077705.1"/>
    <property type="molecule type" value="Genomic_DNA"/>
</dbReference>
<dbReference type="EMBL" id="CAEZXB010000047">
    <property type="protein sequence ID" value="CAB4687909.1"/>
    <property type="molecule type" value="Genomic_DNA"/>
</dbReference>
<evidence type="ECO:0000313" key="3">
    <source>
        <dbReference type="EMBL" id="CAB4704342.1"/>
    </source>
</evidence>
<reference evidence="4" key="1">
    <citation type="submission" date="2020-05" db="EMBL/GenBank/DDBJ databases">
        <authorList>
            <person name="Chiriac C."/>
            <person name="Salcher M."/>
            <person name="Ghai R."/>
            <person name="Kavagutti S V."/>
        </authorList>
    </citation>
    <scope>NUCLEOTIDE SEQUENCE</scope>
</reference>
<accession>A0A6J7VGJ0</accession>
<feature type="transmembrane region" description="Helical" evidence="1">
    <location>
        <begin position="6"/>
        <end position="27"/>
    </location>
</feature>
<keyword evidence="1" id="KW-0472">Membrane</keyword>
<evidence type="ECO:0000256" key="1">
    <source>
        <dbReference type="SAM" id="Phobius"/>
    </source>
</evidence>
<keyword evidence="1" id="KW-1133">Transmembrane helix</keyword>
<name>A0A6J7VGJ0_9ZZZZ</name>
<proteinExistence type="predicted"/>
<keyword evidence="1" id="KW-0812">Transmembrane</keyword>
<evidence type="ECO:0000313" key="2">
    <source>
        <dbReference type="EMBL" id="CAB4687909.1"/>
    </source>
</evidence>
<sequence>MSAGETILLFGVLPVGIFLLIAAISWASTGEKGRGVAGLERPDWEI</sequence>
<dbReference type="EMBL" id="CAEZXN010000039">
    <property type="protein sequence ID" value="CAB4704342.1"/>
    <property type="molecule type" value="Genomic_DNA"/>
</dbReference>
<protein>
    <submittedName>
        <fullName evidence="4">Unannotated protein</fullName>
    </submittedName>
</protein>